<dbReference type="Proteomes" id="UP001589747">
    <property type="component" value="Unassembled WGS sequence"/>
</dbReference>
<protein>
    <submittedName>
        <fullName evidence="3">SDR family oxidoreductase</fullName>
    </submittedName>
</protein>
<name>A0ABV5KMB4_9BACL</name>
<keyword evidence="2" id="KW-0560">Oxidoreductase</keyword>
<dbReference type="PANTHER" id="PTHR48107">
    <property type="entry name" value="NADPH-DEPENDENT ALDEHYDE REDUCTASE-LIKE PROTEIN, CHLOROPLASTIC-RELATED"/>
    <property type="match status" value="1"/>
</dbReference>
<dbReference type="InterPro" id="IPR002347">
    <property type="entry name" value="SDR_fam"/>
</dbReference>
<dbReference type="EMBL" id="JBHMDO010000017">
    <property type="protein sequence ID" value="MFB9326376.1"/>
    <property type="molecule type" value="Genomic_DNA"/>
</dbReference>
<evidence type="ECO:0000313" key="3">
    <source>
        <dbReference type="EMBL" id="MFB9326376.1"/>
    </source>
</evidence>
<sequence>MSRARWFRINSARNSPIYSTAPFCIHLFAREGADIAIIYLNEHADASETRERIRQLGRSCLTIAGDIGDETFCRQAIGHTLARFGRIDILINNAGELDPAYPGFAST</sequence>
<comment type="caution">
    <text evidence="3">The sequence shown here is derived from an EMBL/GenBank/DDBJ whole genome shotgun (WGS) entry which is preliminary data.</text>
</comment>
<dbReference type="RefSeq" id="WP_377493708.1">
    <property type="nucleotide sequence ID" value="NZ_JBHMDO010000017.1"/>
</dbReference>
<gene>
    <name evidence="3" type="ORF">ACFFSY_10665</name>
</gene>
<comment type="similarity">
    <text evidence="1">Belongs to the short-chain dehydrogenases/reductases (SDR) family.</text>
</comment>
<dbReference type="SUPFAM" id="SSF51735">
    <property type="entry name" value="NAD(P)-binding Rossmann-fold domains"/>
    <property type="match status" value="1"/>
</dbReference>
<evidence type="ECO:0000313" key="4">
    <source>
        <dbReference type="Proteomes" id="UP001589747"/>
    </source>
</evidence>
<dbReference type="Pfam" id="PF13561">
    <property type="entry name" value="adh_short_C2"/>
    <property type="match status" value="1"/>
</dbReference>
<dbReference type="InterPro" id="IPR036291">
    <property type="entry name" value="NAD(P)-bd_dom_sf"/>
</dbReference>
<evidence type="ECO:0000256" key="1">
    <source>
        <dbReference type="ARBA" id="ARBA00006484"/>
    </source>
</evidence>
<evidence type="ECO:0000256" key="2">
    <source>
        <dbReference type="ARBA" id="ARBA00023002"/>
    </source>
</evidence>
<reference evidence="3 4" key="1">
    <citation type="submission" date="2024-09" db="EMBL/GenBank/DDBJ databases">
        <authorList>
            <person name="Sun Q."/>
            <person name="Mori K."/>
        </authorList>
    </citation>
    <scope>NUCLEOTIDE SEQUENCE [LARGE SCALE GENOMIC DNA]</scope>
    <source>
        <strain evidence="3 4">TISTR 2452</strain>
    </source>
</reference>
<proteinExistence type="inferred from homology"/>
<dbReference type="PANTHER" id="PTHR48107:SF16">
    <property type="entry name" value="NADPH-DEPENDENT ALDEHYDE REDUCTASE 1, CHLOROPLASTIC"/>
    <property type="match status" value="1"/>
</dbReference>
<organism evidence="3 4">
    <name type="scientific">Paenibacillus aurantiacus</name>
    <dbReference type="NCBI Taxonomy" id="1936118"/>
    <lineage>
        <taxon>Bacteria</taxon>
        <taxon>Bacillati</taxon>
        <taxon>Bacillota</taxon>
        <taxon>Bacilli</taxon>
        <taxon>Bacillales</taxon>
        <taxon>Paenibacillaceae</taxon>
        <taxon>Paenibacillus</taxon>
    </lineage>
</organism>
<accession>A0ABV5KMB4</accession>
<dbReference type="Gene3D" id="3.40.50.720">
    <property type="entry name" value="NAD(P)-binding Rossmann-like Domain"/>
    <property type="match status" value="1"/>
</dbReference>
<keyword evidence="4" id="KW-1185">Reference proteome</keyword>